<dbReference type="EMBL" id="KZ293481">
    <property type="protein sequence ID" value="PBK60903.1"/>
    <property type="molecule type" value="Genomic_DNA"/>
</dbReference>
<dbReference type="SUPFAM" id="SSF48264">
    <property type="entry name" value="Cytochrome P450"/>
    <property type="match status" value="1"/>
</dbReference>
<evidence type="ECO:0000313" key="11">
    <source>
        <dbReference type="EMBL" id="PBK60903.1"/>
    </source>
</evidence>
<name>A0A2H3BAP4_9AGAR</name>
<evidence type="ECO:0000313" key="12">
    <source>
        <dbReference type="Proteomes" id="UP000218334"/>
    </source>
</evidence>
<evidence type="ECO:0000256" key="3">
    <source>
        <dbReference type="ARBA" id="ARBA00010617"/>
    </source>
</evidence>
<sequence length="507" mass="56986">MNGSLTTLAIAIAVVSLVFAYQLLYRTCRNAPFPPGPKGLPFIGNIFDMPSEKGWLTFARWGEKYGDIVSVSVLGRRTVVINSVQTAIDILDKKGAIYSDRPMVAMGGELVGWKNSFGLMPHGPRFRDSRRRVHQIFGTNTSFKQFLPAVELEARRFLKRISAKPEDLFRDIHKMNVANIMRISYGYETQEKNDPFVRLADQAADHFIQSTTLSAFLVNTIPILRHIPDWFPGAEFKRTAKEWRSTLREVVEQPYNYVKQRIAAGDACYSFTSSQLEGGMNSDKEFDIKWSAAALYIGGSHTTVASISAFFKSMLLYPDIQAKAQAEIDVIVGNDRLPRFDDREHLPYINSLALEVSRWHAVGPLGLPHSVSEDDVQSGYFIPKGSVVLANIWNMLHDPAVYDKPFEFRPERFIRMEGKEPEMNPHKMVFGFGRRICPGKLLADASLFISCAMVLAVFNISKYSENGVVFETNTEHTAGTVSHPSPFKCSIKPRGEKVFGLIHAGFE</sequence>
<accession>A0A2H3BAP4</accession>
<dbReference type="InterPro" id="IPR036396">
    <property type="entry name" value="Cyt_P450_sf"/>
</dbReference>
<keyword evidence="7 9" id="KW-0408">Iron</keyword>
<dbReference type="InterPro" id="IPR001128">
    <property type="entry name" value="Cyt_P450"/>
</dbReference>
<evidence type="ECO:0000256" key="7">
    <source>
        <dbReference type="ARBA" id="ARBA00023004"/>
    </source>
</evidence>
<feature type="binding site" description="axial binding residue" evidence="9">
    <location>
        <position position="437"/>
    </location>
    <ligand>
        <name>heme</name>
        <dbReference type="ChEBI" id="CHEBI:30413"/>
    </ligand>
    <ligandPart>
        <name>Fe</name>
        <dbReference type="ChEBI" id="CHEBI:18248"/>
    </ligandPart>
</feature>
<evidence type="ECO:0000256" key="2">
    <source>
        <dbReference type="ARBA" id="ARBA00005179"/>
    </source>
</evidence>
<keyword evidence="4 9" id="KW-0349">Heme</keyword>
<evidence type="ECO:0000256" key="8">
    <source>
        <dbReference type="ARBA" id="ARBA00023033"/>
    </source>
</evidence>
<dbReference type="InterPro" id="IPR002401">
    <property type="entry name" value="Cyt_P450_E_grp-I"/>
</dbReference>
<evidence type="ECO:0000256" key="9">
    <source>
        <dbReference type="PIRSR" id="PIRSR602401-1"/>
    </source>
</evidence>
<evidence type="ECO:0000256" key="5">
    <source>
        <dbReference type="ARBA" id="ARBA00022723"/>
    </source>
</evidence>
<dbReference type="GO" id="GO:0020037">
    <property type="term" value="F:heme binding"/>
    <property type="evidence" value="ECO:0007669"/>
    <property type="project" value="InterPro"/>
</dbReference>
<keyword evidence="12" id="KW-1185">Reference proteome</keyword>
<dbReference type="PROSITE" id="PS00086">
    <property type="entry name" value="CYTOCHROME_P450"/>
    <property type="match status" value="1"/>
</dbReference>
<dbReference type="GO" id="GO:0005506">
    <property type="term" value="F:iron ion binding"/>
    <property type="evidence" value="ECO:0007669"/>
    <property type="project" value="InterPro"/>
</dbReference>
<dbReference type="PANTHER" id="PTHR46300:SF7">
    <property type="entry name" value="P450, PUTATIVE (EUROFUNG)-RELATED"/>
    <property type="match status" value="1"/>
</dbReference>
<dbReference type="InterPro" id="IPR017972">
    <property type="entry name" value="Cyt_P450_CS"/>
</dbReference>
<dbReference type="Pfam" id="PF00067">
    <property type="entry name" value="p450"/>
    <property type="match status" value="1"/>
</dbReference>
<dbReference type="GO" id="GO:0004497">
    <property type="term" value="F:monooxygenase activity"/>
    <property type="evidence" value="ECO:0007669"/>
    <property type="project" value="UniProtKB-KW"/>
</dbReference>
<dbReference type="PANTHER" id="PTHR46300">
    <property type="entry name" value="P450, PUTATIVE (EUROFUNG)-RELATED-RELATED"/>
    <property type="match status" value="1"/>
</dbReference>
<protein>
    <submittedName>
        <fullName evidence="11">Cytochrome P450</fullName>
    </submittedName>
</protein>
<dbReference type="AlphaFoldDB" id="A0A2H3BAP4"/>
<dbReference type="GO" id="GO:0016705">
    <property type="term" value="F:oxidoreductase activity, acting on paired donors, with incorporation or reduction of molecular oxygen"/>
    <property type="evidence" value="ECO:0007669"/>
    <property type="project" value="InterPro"/>
</dbReference>
<comment type="pathway">
    <text evidence="2">Secondary metabolite biosynthesis.</text>
</comment>
<keyword evidence="5 9" id="KW-0479">Metal-binding</keyword>
<dbReference type="CDD" id="cd11065">
    <property type="entry name" value="CYP64-like"/>
    <property type="match status" value="1"/>
</dbReference>
<proteinExistence type="inferred from homology"/>
<gene>
    <name evidence="11" type="ORF">ARMSODRAFT_681429</name>
</gene>
<keyword evidence="8 10" id="KW-0503">Monooxygenase</keyword>
<comment type="cofactor">
    <cofactor evidence="1 9">
        <name>heme</name>
        <dbReference type="ChEBI" id="CHEBI:30413"/>
    </cofactor>
</comment>
<dbReference type="PRINTS" id="PR00463">
    <property type="entry name" value="EP450I"/>
</dbReference>
<comment type="similarity">
    <text evidence="3 10">Belongs to the cytochrome P450 family.</text>
</comment>
<dbReference type="Gene3D" id="1.10.630.10">
    <property type="entry name" value="Cytochrome P450"/>
    <property type="match status" value="1"/>
</dbReference>
<dbReference type="STRING" id="1076256.A0A2H3BAP4"/>
<dbReference type="Proteomes" id="UP000218334">
    <property type="component" value="Unassembled WGS sequence"/>
</dbReference>
<evidence type="ECO:0000256" key="6">
    <source>
        <dbReference type="ARBA" id="ARBA00023002"/>
    </source>
</evidence>
<dbReference type="InterPro" id="IPR050364">
    <property type="entry name" value="Cytochrome_P450_fung"/>
</dbReference>
<keyword evidence="6 10" id="KW-0560">Oxidoreductase</keyword>
<evidence type="ECO:0000256" key="1">
    <source>
        <dbReference type="ARBA" id="ARBA00001971"/>
    </source>
</evidence>
<evidence type="ECO:0000256" key="10">
    <source>
        <dbReference type="RuleBase" id="RU000461"/>
    </source>
</evidence>
<reference evidence="12" key="1">
    <citation type="journal article" date="2017" name="Nat. Ecol. Evol.">
        <title>Genome expansion and lineage-specific genetic innovations in the forest pathogenic fungi Armillaria.</title>
        <authorList>
            <person name="Sipos G."/>
            <person name="Prasanna A.N."/>
            <person name="Walter M.C."/>
            <person name="O'Connor E."/>
            <person name="Balint B."/>
            <person name="Krizsan K."/>
            <person name="Kiss B."/>
            <person name="Hess J."/>
            <person name="Varga T."/>
            <person name="Slot J."/>
            <person name="Riley R."/>
            <person name="Boka B."/>
            <person name="Rigling D."/>
            <person name="Barry K."/>
            <person name="Lee J."/>
            <person name="Mihaltcheva S."/>
            <person name="LaButti K."/>
            <person name="Lipzen A."/>
            <person name="Waldron R."/>
            <person name="Moloney N.M."/>
            <person name="Sperisen C."/>
            <person name="Kredics L."/>
            <person name="Vagvoelgyi C."/>
            <person name="Patrignani A."/>
            <person name="Fitzpatrick D."/>
            <person name="Nagy I."/>
            <person name="Doyle S."/>
            <person name="Anderson J.B."/>
            <person name="Grigoriev I.V."/>
            <person name="Gueldener U."/>
            <person name="Muensterkoetter M."/>
            <person name="Nagy L.G."/>
        </authorList>
    </citation>
    <scope>NUCLEOTIDE SEQUENCE [LARGE SCALE GENOMIC DNA]</scope>
    <source>
        <strain evidence="12">28-4</strain>
    </source>
</reference>
<evidence type="ECO:0000256" key="4">
    <source>
        <dbReference type="ARBA" id="ARBA00022617"/>
    </source>
</evidence>
<organism evidence="11 12">
    <name type="scientific">Armillaria solidipes</name>
    <dbReference type="NCBI Taxonomy" id="1076256"/>
    <lineage>
        <taxon>Eukaryota</taxon>
        <taxon>Fungi</taxon>
        <taxon>Dikarya</taxon>
        <taxon>Basidiomycota</taxon>
        <taxon>Agaricomycotina</taxon>
        <taxon>Agaricomycetes</taxon>
        <taxon>Agaricomycetidae</taxon>
        <taxon>Agaricales</taxon>
        <taxon>Marasmiineae</taxon>
        <taxon>Physalacriaceae</taxon>
        <taxon>Armillaria</taxon>
    </lineage>
</organism>